<comment type="caution">
    <text evidence="2">The sequence shown here is derived from an EMBL/GenBank/DDBJ whole genome shotgun (WGS) entry which is preliminary data.</text>
</comment>
<organism evidence="2 3">
    <name type="scientific">Hydrogenophaga laconesensis</name>
    <dbReference type="NCBI Taxonomy" id="1805971"/>
    <lineage>
        <taxon>Bacteria</taxon>
        <taxon>Pseudomonadati</taxon>
        <taxon>Pseudomonadota</taxon>
        <taxon>Betaproteobacteria</taxon>
        <taxon>Burkholderiales</taxon>
        <taxon>Comamonadaceae</taxon>
        <taxon>Hydrogenophaga</taxon>
    </lineage>
</organism>
<dbReference type="Proteomes" id="UP001265550">
    <property type="component" value="Unassembled WGS sequence"/>
</dbReference>
<protein>
    <recommendedName>
        <fullName evidence="1">RES domain-containing protein</fullName>
    </recommendedName>
</protein>
<evidence type="ECO:0000259" key="1">
    <source>
        <dbReference type="Pfam" id="PF08808"/>
    </source>
</evidence>
<keyword evidence="3" id="KW-1185">Reference proteome</keyword>
<evidence type="ECO:0000313" key="3">
    <source>
        <dbReference type="Proteomes" id="UP001265550"/>
    </source>
</evidence>
<evidence type="ECO:0000313" key="2">
    <source>
        <dbReference type="EMBL" id="MDR7093951.1"/>
    </source>
</evidence>
<dbReference type="InterPro" id="IPR014914">
    <property type="entry name" value="RES_dom"/>
</dbReference>
<name>A0ABU1V916_9BURK</name>
<reference evidence="2 3" key="1">
    <citation type="submission" date="2023-07" db="EMBL/GenBank/DDBJ databases">
        <title>Sorghum-associated microbial communities from plants grown in Nebraska, USA.</title>
        <authorList>
            <person name="Schachtman D."/>
        </authorList>
    </citation>
    <scope>NUCLEOTIDE SEQUENCE [LARGE SCALE GENOMIC DNA]</scope>
    <source>
        <strain evidence="2 3">BE240</strain>
    </source>
</reference>
<proteinExistence type="predicted"/>
<gene>
    <name evidence="2" type="ORF">J2X09_001683</name>
</gene>
<accession>A0ABU1V916</accession>
<dbReference type="RefSeq" id="WP_204732193.1">
    <property type="nucleotide sequence ID" value="NZ_JAVDWE010000003.1"/>
</dbReference>
<sequence length="202" mass="22456">MTASKPSTIESFCLRDAIVQVRCLDADEELHRLYRYPGGDFHPAPPQYRMGRLDPPPGRSEEFGMLYAADSLHTAALECGALLLMPTSPPTFARSEFAAVDMPPFRHVVLKVRQRVRLLDFTNAATAMAFGLNTASLLDQLGAWRDAAASAVRALEEADADMQICGICYRSRRNPAASNYALLDGRYQRVFKTQEMEAPAWN</sequence>
<dbReference type="EMBL" id="JAVDWE010000003">
    <property type="protein sequence ID" value="MDR7093951.1"/>
    <property type="molecule type" value="Genomic_DNA"/>
</dbReference>
<feature type="domain" description="RES" evidence="1">
    <location>
        <begin position="35"/>
        <end position="190"/>
    </location>
</feature>
<dbReference type="Pfam" id="PF08808">
    <property type="entry name" value="RES"/>
    <property type="match status" value="1"/>
</dbReference>